<keyword evidence="2" id="KW-0597">Phosphoprotein</keyword>
<feature type="modified residue" description="4-aspartylphosphate" evidence="2">
    <location>
        <position position="56"/>
    </location>
</feature>
<dbReference type="SUPFAM" id="SSF55073">
    <property type="entry name" value="Nucleotide cyclase"/>
    <property type="match status" value="1"/>
</dbReference>
<dbReference type="InterPro" id="IPR001054">
    <property type="entry name" value="A/G_cyclase"/>
</dbReference>
<dbReference type="Pfam" id="PF00072">
    <property type="entry name" value="Response_reg"/>
    <property type="match status" value="1"/>
</dbReference>
<dbReference type="InterPro" id="IPR050697">
    <property type="entry name" value="Adenylyl/Guanylyl_Cyclase_3/4"/>
</dbReference>
<dbReference type="CDD" id="cd07302">
    <property type="entry name" value="CHD"/>
    <property type="match status" value="1"/>
</dbReference>
<dbReference type="SUPFAM" id="SSF52172">
    <property type="entry name" value="CheY-like"/>
    <property type="match status" value="1"/>
</dbReference>
<proteinExistence type="inferred from homology"/>
<gene>
    <name evidence="6" type="ORF">NIES46_36880</name>
</gene>
<evidence type="ECO:0000313" key="6">
    <source>
        <dbReference type="EMBL" id="GCE95622.1"/>
    </source>
</evidence>
<keyword evidence="7" id="KW-1185">Reference proteome</keyword>
<protein>
    <submittedName>
        <fullName evidence="6">Adenylate cyclase</fullName>
    </submittedName>
</protein>
<dbReference type="GeneID" id="301684466"/>
<dbReference type="InterPro" id="IPR011990">
    <property type="entry name" value="TPR-like_helical_dom_sf"/>
</dbReference>
<reference evidence="6 7" key="1">
    <citation type="journal article" date="2019" name="J Genomics">
        <title>The Draft Genome of a Hydrogen-producing Cyanobacterium, Arthrospira platensis NIES-46.</title>
        <authorList>
            <person name="Suzuki S."/>
            <person name="Yamaguchi H."/>
            <person name="Kawachi M."/>
        </authorList>
    </citation>
    <scope>NUCLEOTIDE SEQUENCE [LARGE SCALE GENOMIC DNA]</scope>
    <source>
        <strain evidence="6 7">NIES-46</strain>
    </source>
</reference>
<dbReference type="SUPFAM" id="SSF48452">
    <property type="entry name" value="TPR-like"/>
    <property type="match status" value="1"/>
</dbReference>
<feature type="domain" description="Guanylate cyclase" evidence="5">
    <location>
        <begin position="194"/>
        <end position="324"/>
    </location>
</feature>
<dbReference type="InterPro" id="IPR029787">
    <property type="entry name" value="Nucleotide_cyclase"/>
</dbReference>
<evidence type="ECO:0000256" key="1">
    <source>
        <dbReference type="ARBA" id="ARBA00005381"/>
    </source>
</evidence>
<organism evidence="6 7">
    <name type="scientific">Limnospira platensis NIES-46</name>
    <dbReference type="NCBI Taxonomy" id="1236695"/>
    <lineage>
        <taxon>Bacteria</taxon>
        <taxon>Bacillati</taxon>
        <taxon>Cyanobacteriota</taxon>
        <taxon>Cyanophyceae</taxon>
        <taxon>Oscillatoriophycideae</taxon>
        <taxon>Oscillatoriales</taxon>
        <taxon>Sirenicapillariaceae</taxon>
        <taxon>Limnospira</taxon>
    </lineage>
</organism>
<dbReference type="SMART" id="SM00448">
    <property type="entry name" value="REC"/>
    <property type="match status" value="1"/>
</dbReference>
<dbReference type="Pfam" id="PF00211">
    <property type="entry name" value="Guanylate_cyc"/>
    <property type="match status" value="1"/>
</dbReference>
<dbReference type="InterPro" id="IPR011006">
    <property type="entry name" value="CheY-like_superfamily"/>
</dbReference>
<evidence type="ECO:0000313" key="7">
    <source>
        <dbReference type="Proteomes" id="UP000326169"/>
    </source>
</evidence>
<dbReference type="RefSeq" id="WP_006617589.1">
    <property type="nucleotide sequence ID" value="NZ_BIMW01000143.1"/>
</dbReference>
<accession>A0A5M3TAE8</accession>
<dbReference type="PROSITE" id="PS50005">
    <property type="entry name" value="TPR"/>
    <property type="match status" value="1"/>
</dbReference>
<keyword evidence="3" id="KW-0802">TPR repeat</keyword>
<evidence type="ECO:0000259" key="4">
    <source>
        <dbReference type="PROSITE" id="PS50110"/>
    </source>
</evidence>
<dbReference type="CDD" id="cd17538">
    <property type="entry name" value="REC_D1_PleD-like"/>
    <property type="match status" value="1"/>
</dbReference>
<dbReference type="SMART" id="SM00044">
    <property type="entry name" value="CYCc"/>
    <property type="match status" value="1"/>
</dbReference>
<evidence type="ECO:0000256" key="2">
    <source>
        <dbReference type="PROSITE-ProRule" id="PRU00169"/>
    </source>
</evidence>
<dbReference type="PROSITE" id="PS50125">
    <property type="entry name" value="GUANYLATE_CYCLASE_2"/>
    <property type="match status" value="1"/>
</dbReference>
<dbReference type="PROSITE" id="PS50110">
    <property type="entry name" value="RESPONSE_REGULATORY"/>
    <property type="match status" value="1"/>
</dbReference>
<dbReference type="Proteomes" id="UP000326169">
    <property type="component" value="Unassembled WGS sequence"/>
</dbReference>
<feature type="domain" description="Response regulatory" evidence="4">
    <location>
        <begin position="7"/>
        <end position="123"/>
    </location>
</feature>
<dbReference type="PANTHER" id="PTHR43081">
    <property type="entry name" value="ADENYLATE CYCLASE, TERMINAL-DIFFERENTIATION SPECIFIC-RELATED"/>
    <property type="match status" value="1"/>
</dbReference>
<dbReference type="Gene3D" id="3.30.70.1230">
    <property type="entry name" value="Nucleotide cyclase"/>
    <property type="match status" value="1"/>
</dbReference>
<dbReference type="PANTHER" id="PTHR43081:SF1">
    <property type="entry name" value="ADENYLATE CYCLASE, TERMINAL-DIFFERENTIATION SPECIFIC"/>
    <property type="match status" value="1"/>
</dbReference>
<comment type="similarity">
    <text evidence="1">Belongs to the adenylyl cyclase class-3 family.</text>
</comment>
<dbReference type="InterPro" id="IPR001789">
    <property type="entry name" value="Sig_transdc_resp-reg_receiver"/>
</dbReference>
<sequence length="438" mass="49732">MSETKLHILLVDDEPANLVLLEDLLMAEGYNTTLAESGSRAIEIAQNHRPDLVLLDVMMPDMNGFEVCDRLRENPILQTTPIIFLTALDDEESRLMGLQTMGDDYITKPFNIKLLLAKIQNILKLNKMRNDTAKVQLQQEVQEQNQRQFSAAWQINENLSDKFQLFVPQQFLKRIAPQGVESIQLGNVTEEHLTVLFCDIRGFTSIAEFQQARETFEWLNAFFNQMSHCISSHNGFIDKYLGDAIMAVFDRMNSHAIDALNSALMMKDSLRQFNRDRHIFNIQKPIRIGIGIDTGIGMIGTLGSDSRMDSTVIGNVVNTASRLEGLTKIYGCQIIASKSAIDTAELMTQYPENSESFQTRWIDCVTPRGKKQPLEIYEVLASQTYAVSPNKILTRPVFERGTRCWKNGNIKEALKCFQAVLSQDPKDTVAQYYLEKCQ</sequence>
<dbReference type="InterPro" id="IPR019734">
    <property type="entry name" value="TPR_rpt"/>
</dbReference>
<dbReference type="Gene3D" id="3.40.50.2300">
    <property type="match status" value="1"/>
</dbReference>
<name>A0A5M3TAE8_LIMPL</name>
<comment type="caution">
    <text evidence="6">The sequence shown here is derived from an EMBL/GenBank/DDBJ whole genome shotgun (WGS) entry which is preliminary data.</text>
</comment>
<evidence type="ECO:0000259" key="5">
    <source>
        <dbReference type="PROSITE" id="PS50125"/>
    </source>
</evidence>
<feature type="repeat" description="TPR" evidence="3">
    <location>
        <begin position="394"/>
        <end position="427"/>
    </location>
</feature>
<evidence type="ECO:0000256" key="3">
    <source>
        <dbReference type="PROSITE-ProRule" id="PRU00339"/>
    </source>
</evidence>
<dbReference type="EMBL" id="BIMW01000143">
    <property type="protein sequence ID" value="GCE95622.1"/>
    <property type="molecule type" value="Genomic_DNA"/>
</dbReference>